<dbReference type="EMBL" id="JFKB01000003">
    <property type="protein sequence ID" value="OSQ49235.1"/>
    <property type="molecule type" value="Genomic_DNA"/>
</dbReference>
<name>A0A1Y2LEA2_9PROT</name>
<accession>A0A1Y2LEA2</accession>
<keyword evidence="2" id="KW-1185">Reference proteome</keyword>
<sequence>MLHHPCNVPASADFTILPFFGPGILSDNENSVGARQVPFWDDAVAVSATGGRMLIVFFGIPS</sequence>
<evidence type="ECO:0000313" key="2">
    <source>
        <dbReference type="Proteomes" id="UP000193396"/>
    </source>
</evidence>
<comment type="caution">
    <text evidence="1">The sequence shown here is derived from an EMBL/GenBank/DDBJ whole genome shotgun (WGS) entry which is preliminary data.</text>
</comment>
<protein>
    <submittedName>
        <fullName evidence="1">Uncharacterized protein</fullName>
    </submittedName>
</protein>
<dbReference type="STRING" id="1293890.TALK_06615"/>
<dbReference type="AlphaFoldDB" id="A0A1Y2LEA2"/>
<gene>
    <name evidence="1" type="ORF">TALK_06615</name>
</gene>
<proteinExistence type="predicted"/>
<reference evidence="1 2" key="1">
    <citation type="submission" date="2014-03" db="EMBL/GenBank/DDBJ databases">
        <title>The draft genome sequence of Thalassospira alkalitolerans JCM 18968.</title>
        <authorList>
            <person name="Lai Q."/>
            <person name="Shao Z."/>
        </authorList>
    </citation>
    <scope>NUCLEOTIDE SEQUENCE [LARGE SCALE GENOMIC DNA]</scope>
    <source>
        <strain evidence="1 2">JCM 18968</strain>
    </source>
</reference>
<organism evidence="1 2">
    <name type="scientific">Thalassospira alkalitolerans</name>
    <dbReference type="NCBI Taxonomy" id="1293890"/>
    <lineage>
        <taxon>Bacteria</taxon>
        <taxon>Pseudomonadati</taxon>
        <taxon>Pseudomonadota</taxon>
        <taxon>Alphaproteobacteria</taxon>
        <taxon>Rhodospirillales</taxon>
        <taxon>Thalassospiraceae</taxon>
        <taxon>Thalassospira</taxon>
    </lineage>
</organism>
<evidence type="ECO:0000313" key="1">
    <source>
        <dbReference type="EMBL" id="OSQ49235.1"/>
    </source>
</evidence>
<dbReference type="Proteomes" id="UP000193396">
    <property type="component" value="Unassembled WGS sequence"/>
</dbReference>